<keyword evidence="3" id="KW-1185">Reference proteome</keyword>
<evidence type="ECO:0000259" key="1">
    <source>
        <dbReference type="Pfam" id="PF13157"/>
    </source>
</evidence>
<evidence type="ECO:0000313" key="3">
    <source>
        <dbReference type="Proteomes" id="UP000180098"/>
    </source>
</evidence>
<dbReference type="OrthoDB" id="2680078at2"/>
<dbReference type="AlphaFoldDB" id="A0A1S2LAN1"/>
<feature type="domain" description="Endospore appendages core" evidence="1">
    <location>
        <begin position="36"/>
        <end position="137"/>
    </location>
</feature>
<organism evidence="2 3">
    <name type="scientific">Anaerobacillus arseniciselenatis</name>
    <dbReference type="NCBI Taxonomy" id="85682"/>
    <lineage>
        <taxon>Bacteria</taxon>
        <taxon>Bacillati</taxon>
        <taxon>Bacillota</taxon>
        <taxon>Bacilli</taxon>
        <taxon>Bacillales</taxon>
        <taxon>Bacillaceae</taxon>
        <taxon>Anaerobacillus</taxon>
    </lineage>
</organism>
<dbReference type="Proteomes" id="UP000180098">
    <property type="component" value="Unassembled WGS sequence"/>
</dbReference>
<gene>
    <name evidence="2" type="ORF">BKP35_16245</name>
</gene>
<comment type="caution">
    <text evidence="2">The sequence shown here is derived from an EMBL/GenBank/DDBJ whole genome shotgun (WGS) entry which is preliminary data.</text>
</comment>
<dbReference type="RefSeq" id="WP_071314431.1">
    <property type="nucleotide sequence ID" value="NZ_MLQQ01000044.1"/>
</dbReference>
<dbReference type="InterPro" id="IPR025055">
    <property type="entry name" value="Ena_core"/>
</dbReference>
<dbReference type="EMBL" id="MLQQ01000044">
    <property type="protein sequence ID" value="OIJ09406.1"/>
    <property type="molecule type" value="Genomic_DNA"/>
</dbReference>
<proteinExistence type="predicted"/>
<sequence length="309" mass="34869">MFPISHCFISPCIKVPKVFDWVNRTTIIKLHEEIPLEKKKVKDVLCCVFQIPCGGKERSTLWTSYGIYNIGGSICIEYKKGCGEPLDVFINQLKVTSIPEGSSFTATFSRLESVEIQCNGTDVTGVCCGDFKIAVYIDTKNNCDLHSHRDIQRIDCFLSDCHGNPLSLADPRTVLCKELISPEERAKFDFFTPEGNKTTLHRVEILKQGFVTIEIFNYKNQLCKKCTIPFSDIETFFLCAPSGTKIECEITNVDCKAHIVPSLNKSSPCLKIEIILIICQSVDSVADVKIEFNGKYCQPREEIMKECDF</sequence>
<reference evidence="2 3" key="1">
    <citation type="submission" date="2016-10" db="EMBL/GenBank/DDBJ databases">
        <title>Draft genome sequences of four alkaliphilic bacteria belonging to the Anaerobacillus genus.</title>
        <authorList>
            <person name="Bassil N.M."/>
            <person name="Lloyd J.R."/>
        </authorList>
    </citation>
    <scope>NUCLEOTIDE SEQUENCE [LARGE SCALE GENOMIC DNA]</scope>
    <source>
        <strain evidence="2 3">DSM 15340</strain>
    </source>
</reference>
<evidence type="ECO:0000313" key="2">
    <source>
        <dbReference type="EMBL" id="OIJ09406.1"/>
    </source>
</evidence>
<dbReference type="Pfam" id="PF13157">
    <property type="entry name" value="Enas"/>
    <property type="match status" value="1"/>
</dbReference>
<name>A0A1S2LAN1_9BACI</name>
<protein>
    <recommendedName>
        <fullName evidence="1">Endospore appendages core domain-containing protein</fullName>
    </recommendedName>
</protein>
<accession>A0A1S2LAN1</accession>